<accession>A0A0R3SY37</accession>
<reference evidence="3" key="1">
    <citation type="submission" date="2017-02" db="UniProtKB">
        <authorList>
            <consortium name="WormBaseParasite"/>
        </authorList>
    </citation>
    <scope>IDENTIFICATION</scope>
</reference>
<proteinExistence type="predicted"/>
<protein>
    <submittedName>
        <fullName evidence="1 3">Uncharacterized protein</fullName>
    </submittedName>
</protein>
<evidence type="ECO:0000313" key="3">
    <source>
        <dbReference type="WBParaSite" id="HDID_0001068201-mRNA-1"/>
    </source>
</evidence>
<dbReference type="Proteomes" id="UP000274504">
    <property type="component" value="Unassembled WGS sequence"/>
</dbReference>
<reference evidence="1 2" key="2">
    <citation type="submission" date="2018-11" db="EMBL/GenBank/DDBJ databases">
        <authorList>
            <consortium name="Pathogen Informatics"/>
        </authorList>
    </citation>
    <scope>NUCLEOTIDE SEQUENCE [LARGE SCALE GENOMIC DNA]</scope>
</reference>
<sequence>MDPADLTFEKIISSVNRLCTNFRFGSLKENQFRFLIFILGLRSPCYAEIRLRPPSLLDKDLKITYHLPTEKTHSSTNNHPTNIKSSHFQDVDLVENVAIIETVLPKTSLPELQRKWP</sequence>
<dbReference type="WBParaSite" id="HDID_0001068201-mRNA-1">
    <property type="protein sequence ID" value="HDID_0001068201-mRNA-1"/>
    <property type="gene ID" value="HDID_0001068201"/>
</dbReference>
<name>A0A0R3SY37_HYMDI</name>
<gene>
    <name evidence="1" type="ORF">HDID_LOCUS10680</name>
</gene>
<evidence type="ECO:0000313" key="2">
    <source>
        <dbReference type="Proteomes" id="UP000274504"/>
    </source>
</evidence>
<dbReference type="AlphaFoldDB" id="A0A0R3SY37"/>
<evidence type="ECO:0000313" key="1">
    <source>
        <dbReference type="EMBL" id="VDL63793.1"/>
    </source>
</evidence>
<dbReference type="OrthoDB" id="6270619at2759"/>
<organism evidence="3">
    <name type="scientific">Hymenolepis diminuta</name>
    <name type="common">Rat tapeworm</name>
    <dbReference type="NCBI Taxonomy" id="6216"/>
    <lineage>
        <taxon>Eukaryota</taxon>
        <taxon>Metazoa</taxon>
        <taxon>Spiralia</taxon>
        <taxon>Lophotrochozoa</taxon>
        <taxon>Platyhelminthes</taxon>
        <taxon>Cestoda</taxon>
        <taxon>Eucestoda</taxon>
        <taxon>Cyclophyllidea</taxon>
        <taxon>Hymenolepididae</taxon>
        <taxon>Hymenolepis</taxon>
    </lineage>
</organism>
<dbReference type="EMBL" id="UYSG01011839">
    <property type="protein sequence ID" value="VDL63793.1"/>
    <property type="molecule type" value="Genomic_DNA"/>
</dbReference>